<evidence type="ECO:0000313" key="3">
    <source>
        <dbReference type="EMBL" id="CAL1362189.1"/>
    </source>
</evidence>
<dbReference type="InterPro" id="IPR044741">
    <property type="entry name" value="NsLTP-like"/>
</dbReference>
<evidence type="ECO:0000256" key="1">
    <source>
        <dbReference type="SAM" id="SignalP"/>
    </source>
</evidence>
<dbReference type="InterPro" id="IPR016140">
    <property type="entry name" value="Bifunc_inhib/LTP/seed_store"/>
</dbReference>
<dbReference type="Gene3D" id="1.10.110.10">
    <property type="entry name" value="Plant lipid-transfer and hydrophobic proteins"/>
    <property type="match status" value="1"/>
</dbReference>
<dbReference type="Proteomes" id="UP001497516">
    <property type="component" value="Chromosome 10"/>
</dbReference>
<sequence>MNKCAKPGLAAAAAVLLVVATLLVAAEAECGVDVGNVVSSCGQFVSKGGPKTPPSPQCCNALNGADVPCACKNLLTPTIQGLIDMNKAVFVGRSCGLSIPAGMKCGSFIVPSQMRR</sequence>
<evidence type="ECO:0000313" key="4">
    <source>
        <dbReference type="Proteomes" id="UP001497516"/>
    </source>
</evidence>
<evidence type="ECO:0000259" key="2">
    <source>
        <dbReference type="Pfam" id="PF14368"/>
    </source>
</evidence>
<proteinExistence type="predicted"/>
<organism evidence="3 4">
    <name type="scientific">Linum trigynum</name>
    <dbReference type="NCBI Taxonomy" id="586398"/>
    <lineage>
        <taxon>Eukaryota</taxon>
        <taxon>Viridiplantae</taxon>
        <taxon>Streptophyta</taxon>
        <taxon>Embryophyta</taxon>
        <taxon>Tracheophyta</taxon>
        <taxon>Spermatophyta</taxon>
        <taxon>Magnoliopsida</taxon>
        <taxon>eudicotyledons</taxon>
        <taxon>Gunneridae</taxon>
        <taxon>Pentapetalae</taxon>
        <taxon>rosids</taxon>
        <taxon>fabids</taxon>
        <taxon>Malpighiales</taxon>
        <taxon>Linaceae</taxon>
        <taxon>Linum</taxon>
    </lineage>
</organism>
<reference evidence="3 4" key="1">
    <citation type="submission" date="2024-04" db="EMBL/GenBank/DDBJ databases">
        <authorList>
            <person name="Fracassetti M."/>
        </authorList>
    </citation>
    <scope>NUCLEOTIDE SEQUENCE [LARGE SCALE GENOMIC DNA]</scope>
</reference>
<dbReference type="CDD" id="cd04660">
    <property type="entry name" value="nsLTP_like"/>
    <property type="match status" value="1"/>
</dbReference>
<dbReference type="PANTHER" id="PTHR33286:SF1">
    <property type="entry name" value="OS01G0800600 PROTEIN"/>
    <property type="match status" value="1"/>
</dbReference>
<dbReference type="AlphaFoldDB" id="A0AAV2CZP8"/>
<protein>
    <recommendedName>
        <fullName evidence="2">Bifunctional inhibitor/plant lipid transfer protein/seed storage helical domain-containing protein</fullName>
    </recommendedName>
</protein>
<dbReference type="EMBL" id="OZ034814">
    <property type="protein sequence ID" value="CAL1362189.1"/>
    <property type="molecule type" value="Genomic_DNA"/>
</dbReference>
<name>A0AAV2CZP8_9ROSI</name>
<gene>
    <name evidence="3" type="ORF">LTRI10_LOCUS9342</name>
</gene>
<feature type="chain" id="PRO_5044021901" description="Bifunctional inhibitor/plant lipid transfer protein/seed storage helical domain-containing protein" evidence="1">
    <location>
        <begin position="29"/>
        <end position="116"/>
    </location>
</feature>
<dbReference type="SUPFAM" id="SSF47699">
    <property type="entry name" value="Bifunctional inhibitor/lipid-transfer protein/seed storage 2S albumin"/>
    <property type="match status" value="1"/>
</dbReference>
<dbReference type="InterPro" id="IPR036312">
    <property type="entry name" value="Bifun_inhib/LTP/seed_sf"/>
</dbReference>
<dbReference type="Pfam" id="PF14368">
    <property type="entry name" value="LTP_2"/>
    <property type="match status" value="1"/>
</dbReference>
<keyword evidence="1" id="KW-0732">Signal</keyword>
<accession>A0AAV2CZP8</accession>
<feature type="signal peptide" evidence="1">
    <location>
        <begin position="1"/>
        <end position="28"/>
    </location>
</feature>
<feature type="domain" description="Bifunctional inhibitor/plant lipid transfer protein/seed storage helical" evidence="2">
    <location>
        <begin position="24"/>
        <end position="105"/>
    </location>
</feature>
<keyword evidence="4" id="KW-1185">Reference proteome</keyword>
<dbReference type="PANTHER" id="PTHR33286">
    <property type="entry name" value="BIFUNCTIONAL INHIBITOR/LIPID-TRANSFER PROTEIN/SEED STORAGE 2S ALBUMIN SUPERFAMILY PROTEIN"/>
    <property type="match status" value="1"/>
</dbReference>